<protein>
    <submittedName>
        <fullName evidence="1">Uncharacterized protein</fullName>
    </submittedName>
</protein>
<proteinExistence type="predicted"/>
<sequence>MNTGRRPPDSQRDVAAIAVAPLLWEVRAFKQPVAGAVIGHIVCDGDRFRVGLDGEEVEAYSFGTLGECVEWFDEFRFALGLGTDGSPMPLAR</sequence>
<dbReference type="RefSeq" id="WP_354025085.1">
    <property type="nucleotide sequence ID" value="NZ_JBEPSJ010000002.1"/>
</dbReference>
<dbReference type="EMBL" id="JBEPSJ010000002">
    <property type="protein sequence ID" value="MET4582932.1"/>
    <property type="molecule type" value="Genomic_DNA"/>
</dbReference>
<name>A0ABV2QPF0_9MICO</name>
<organism evidence="1 2">
    <name type="scientific">Conyzicola nivalis</name>
    <dbReference type="NCBI Taxonomy" id="1477021"/>
    <lineage>
        <taxon>Bacteria</taxon>
        <taxon>Bacillati</taxon>
        <taxon>Actinomycetota</taxon>
        <taxon>Actinomycetes</taxon>
        <taxon>Micrococcales</taxon>
        <taxon>Microbacteriaceae</taxon>
        <taxon>Conyzicola</taxon>
    </lineage>
</organism>
<reference evidence="1 2" key="1">
    <citation type="submission" date="2024-06" db="EMBL/GenBank/DDBJ databases">
        <title>Sorghum-associated microbial communities from plants grown in Nebraska, USA.</title>
        <authorList>
            <person name="Schachtman D."/>
        </authorList>
    </citation>
    <scope>NUCLEOTIDE SEQUENCE [LARGE SCALE GENOMIC DNA]</scope>
    <source>
        <strain evidence="1 2">2857</strain>
    </source>
</reference>
<dbReference type="Proteomes" id="UP001549257">
    <property type="component" value="Unassembled WGS sequence"/>
</dbReference>
<evidence type="ECO:0000313" key="1">
    <source>
        <dbReference type="EMBL" id="MET4582932.1"/>
    </source>
</evidence>
<evidence type="ECO:0000313" key="2">
    <source>
        <dbReference type="Proteomes" id="UP001549257"/>
    </source>
</evidence>
<comment type="caution">
    <text evidence="1">The sequence shown here is derived from an EMBL/GenBank/DDBJ whole genome shotgun (WGS) entry which is preliminary data.</text>
</comment>
<keyword evidence="2" id="KW-1185">Reference proteome</keyword>
<accession>A0ABV2QPF0</accession>
<gene>
    <name evidence="1" type="ORF">ABIE21_002442</name>
</gene>